<name>A0A4Z0BLW0_9BURK</name>
<dbReference type="AlphaFoldDB" id="A0A4Z0BLW0"/>
<keyword evidence="2" id="KW-0223">Dioxygenase</keyword>
<dbReference type="PROSITE" id="PS51819">
    <property type="entry name" value="VOC"/>
    <property type="match status" value="2"/>
</dbReference>
<dbReference type="CDD" id="cd07237">
    <property type="entry name" value="BphC1-RGP6_C_like"/>
    <property type="match status" value="1"/>
</dbReference>
<dbReference type="PANTHER" id="PTHR21366:SF14">
    <property type="entry name" value="GLYOXALASE DOMAIN-CONTAINING PROTEIN 5"/>
    <property type="match status" value="1"/>
</dbReference>
<sequence length="327" mass="36042">MTAASASAVWRNRAAATVCRPCTTCRSRHERAVGDLPMSIRNLGYLVFEVVELEAFAAFAADMLGVEVQQRGEDAVRMRIDSRSWRIEAQRGPRNDVVAAGLEVGAATDLERLERHLAERGTAARRDAALARERGVTGLSHCSDPSGLEIELFYGATEENHRPLRTPLGHGGFVTGAQGLGHMVLKTPVPERSAEFYCEGLGMAVSDYIPLYIPGRPPAELQFLHCNSRHHTVALLGMPDPKRLAHFMLECRDLDDLGRALDRVQAADAVNATLGRHTNDGMLSFYAQMPGGIEVEIGFGGMQVEPQAWSVVRHEKTSRWGHVRRRR</sequence>
<dbReference type="InterPro" id="IPR050383">
    <property type="entry name" value="GlyoxalaseI/FosfomycinResist"/>
</dbReference>
<dbReference type="SUPFAM" id="SSF54593">
    <property type="entry name" value="Glyoxalase/Bleomycin resistance protein/Dihydroxybiphenyl dioxygenase"/>
    <property type="match status" value="2"/>
</dbReference>
<keyword evidence="2" id="KW-0560">Oxidoreductase</keyword>
<dbReference type="Pfam" id="PF22632">
    <property type="entry name" value="BphC_D1"/>
    <property type="match status" value="1"/>
</dbReference>
<protein>
    <submittedName>
        <fullName evidence="2">2,3-dihydroxybiphenyl 1,2-dioxygenase</fullName>
    </submittedName>
</protein>
<evidence type="ECO:0000313" key="2">
    <source>
        <dbReference type="EMBL" id="TFY99790.1"/>
    </source>
</evidence>
<reference evidence="2 3" key="1">
    <citation type="submission" date="2019-03" db="EMBL/GenBank/DDBJ databases">
        <title>Ramlibacter rhizophilus CCTCC AB2015357, whole genome shotgun sequence.</title>
        <authorList>
            <person name="Zhang X."/>
            <person name="Feng G."/>
            <person name="Zhu H."/>
        </authorList>
    </citation>
    <scope>NUCLEOTIDE SEQUENCE [LARGE SCALE GENOMIC DNA]</scope>
    <source>
        <strain evidence="2 3">CCTCC AB2015357</strain>
    </source>
</reference>
<feature type="domain" description="VOC" evidence="1">
    <location>
        <begin position="179"/>
        <end position="300"/>
    </location>
</feature>
<dbReference type="InterPro" id="IPR004360">
    <property type="entry name" value="Glyas_Fos-R_dOase_dom"/>
</dbReference>
<feature type="domain" description="VOC" evidence="1">
    <location>
        <begin position="42"/>
        <end position="155"/>
    </location>
</feature>
<organism evidence="2 3">
    <name type="scientific">Ramlibacter rhizophilus</name>
    <dbReference type="NCBI Taxonomy" id="1781167"/>
    <lineage>
        <taxon>Bacteria</taxon>
        <taxon>Pseudomonadati</taxon>
        <taxon>Pseudomonadota</taxon>
        <taxon>Betaproteobacteria</taxon>
        <taxon>Burkholderiales</taxon>
        <taxon>Comamonadaceae</taxon>
        <taxon>Ramlibacter</taxon>
    </lineage>
</organism>
<dbReference type="PANTHER" id="PTHR21366">
    <property type="entry name" value="GLYOXALASE FAMILY PROTEIN"/>
    <property type="match status" value="1"/>
</dbReference>
<evidence type="ECO:0000313" key="3">
    <source>
        <dbReference type="Proteomes" id="UP000297564"/>
    </source>
</evidence>
<dbReference type="Pfam" id="PF00903">
    <property type="entry name" value="Glyoxalase"/>
    <property type="match status" value="1"/>
</dbReference>
<accession>A0A4Z0BLW0</accession>
<evidence type="ECO:0000259" key="1">
    <source>
        <dbReference type="PROSITE" id="PS51819"/>
    </source>
</evidence>
<gene>
    <name evidence="2" type="ORF">EZ242_11685</name>
</gene>
<dbReference type="Gene3D" id="3.10.180.10">
    <property type="entry name" value="2,3-Dihydroxybiphenyl 1,2-Dioxygenase, domain 1"/>
    <property type="match status" value="2"/>
</dbReference>
<dbReference type="Proteomes" id="UP000297564">
    <property type="component" value="Unassembled WGS sequence"/>
</dbReference>
<dbReference type="GO" id="GO:0051213">
    <property type="term" value="F:dioxygenase activity"/>
    <property type="evidence" value="ECO:0007669"/>
    <property type="project" value="UniProtKB-KW"/>
</dbReference>
<dbReference type="InterPro" id="IPR029068">
    <property type="entry name" value="Glyas_Bleomycin-R_OHBP_Dase"/>
</dbReference>
<proteinExistence type="predicted"/>
<dbReference type="OrthoDB" id="9803142at2"/>
<dbReference type="InterPro" id="IPR037523">
    <property type="entry name" value="VOC_core"/>
</dbReference>
<comment type="caution">
    <text evidence="2">The sequence shown here is derived from an EMBL/GenBank/DDBJ whole genome shotgun (WGS) entry which is preliminary data.</text>
</comment>
<dbReference type="EMBL" id="SMLL01000004">
    <property type="protein sequence ID" value="TFY99790.1"/>
    <property type="molecule type" value="Genomic_DNA"/>
</dbReference>
<keyword evidence="3" id="KW-1185">Reference proteome</keyword>